<feature type="compositionally biased region" description="Low complexity" evidence="1">
    <location>
        <begin position="856"/>
        <end position="893"/>
    </location>
</feature>
<feature type="compositionally biased region" description="Polar residues" evidence="1">
    <location>
        <begin position="664"/>
        <end position="695"/>
    </location>
</feature>
<feature type="compositionally biased region" description="Low complexity" evidence="1">
    <location>
        <begin position="566"/>
        <end position="575"/>
    </location>
</feature>
<feature type="compositionally biased region" description="Low complexity" evidence="1">
    <location>
        <begin position="647"/>
        <end position="657"/>
    </location>
</feature>
<feature type="compositionally biased region" description="Polar residues" evidence="1">
    <location>
        <begin position="811"/>
        <end position="842"/>
    </location>
</feature>
<feature type="compositionally biased region" description="Basic and acidic residues" evidence="1">
    <location>
        <begin position="238"/>
        <end position="249"/>
    </location>
</feature>
<feature type="region of interest" description="Disordered" evidence="1">
    <location>
        <begin position="984"/>
        <end position="1016"/>
    </location>
</feature>
<gene>
    <name evidence="2" type="ORF">FA14DRAFT_161860</name>
</gene>
<feature type="compositionally biased region" description="Polar residues" evidence="1">
    <location>
        <begin position="589"/>
        <end position="612"/>
    </location>
</feature>
<keyword evidence="3" id="KW-1185">Reference proteome</keyword>
<feature type="compositionally biased region" description="Low complexity" evidence="1">
    <location>
        <begin position="358"/>
        <end position="370"/>
    </location>
</feature>
<feature type="compositionally biased region" description="Basic and acidic residues" evidence="1">
    <location>
        <begin position="537"/>
        <end position="549"/>
    </location>
</feature>
<evidence type="ECO:0000313" key="3">
    <source>
        <dbReference type="Proteomes" id="UP000245771"/>
    </source>
</evidence>
<organism evidence="2 3">
    <name type="scientific">Meira miltonrushii</name>
    <dbReference type="NCBI Taxonomy" id="1280837"/>
    <lineage>
        <taxon>Eukaryota</taxon>
        <taxon>Fungi</taxon>
        <taxon>Dikarya</taxon>
        <taxon>Basidiomycota</taxon>
        <taxon>Ustilaginomycotina</taxon>
        <taxon>Exobasidiomycetes</taxon>
        <taxon>Exobasidiales</taxon>
        <taxon>Brachybasidiaceae</taxon>
        <taxon>Meira</taxon>
    </lineage>
</organism>
<sequence length="1035" mass="109129">MQTSDEGKVERMNEIPNSTSFLQSTQTDDEQSDKLDQSTNVASQTHIPEETSTTIEDIDSQNQANLDAASQSAKDDAEEIIKIPNTIPPSNEVVAAINVDEKSDSGPGKTDSKDTTGSSENVADDQETGKDDKETHDEIMQVDVREGSTDIPAEPIAEKDSKEVEKVEKSTDAEVDQQMLDGTTTMHDEAEIATTSNKDASTLGEAAATEGEMITSTEKSLDDGQSEQANDNFATVVPKDETIDAKEGEVPSPQHQHAEEEVQELSPAAADDAYTENALPENDKKNLNSDSIVEKTVDDQQTEKTASQIDIPEVQTEPSDESAKVAGDADSISSQQQSQAAATEPSDEGKGIMKGVGSATIQQQSQSAATEPSEVEATESALPANPPNSEPAASQADENATIVDSKAEAESDDALKIANHDVQSAANNADAAQSEDASQDPTAVTQIAILLKINKELIRLCIDLQGKEQTNDPIYKESAMRLQANLAFLAAMAEPSSSKGSKQTNAMLNDEPFPITSMTSGTLLPKLYAHLRSISTEPKDSSKEAEQSREPPTQDANVSEDVMQKSSDQSSSSSSPNTAGSKKRRRTSTSEQDAQSNRTAPGRSASSNGTKPTNRRKSSTSANAIATSAASTPTLAMPQAVPAASSAAATDMAAHSPNLPLPNGSATGSNGSPAQGPSTISPQSHGARNGNPTPQQLQGLIQAFGQNAVNNLNALQSHYRSGQPQAVVAYMESNVPNFRNLPLQLQLQQMASVQNAAIQRQRQASIGSTISNNAASPGAPGTPQQQQSGPSHQRRPSAAAAPSPGGDQLRRSTQSPMSAPNVPPFSQQATVNGIGQQQQQAPGTPVNMSMPFGNVASPATSAASPGTFGQNQSMQQFQQQQSGGGMNSQMGGSIQRGNPGASQQQPNFNIPAQQQQQPNVPATSQAQQMFASLPPQLSSLPAHLQQQLLQNLMMQQQHQQPAQMTSQPMAPPAGMNPMMAAMFGQAQHQQQSSPSGNFRPGNVGLSGNAGQANGMPNLANMWANMQQQQQQNNTQ</sequence>
<accession>A0A316VA89</accession>
<dbReference type="GeneID" id="37021100"/>
<feature type="compositionally biased region" description="Polar residues" evidence="1">
    <location>
        <begin position="15"/>
        <end position="26"/>
    </location>
</feature>
<feature type="region of interest" description="Disordered" evidence="1">
    <location>
        <begin position="535"/>
        <end position="625"/>
    </location>
</feature>
<reference evidence="2 3" key="1">
    <citation type="journal article" date="2018" name="Mol. Biol. Evol.">
        <title>Broad Genomic Sampling Reveals a Smut Pathogenic Ancestry of the Fungal Clade Ustilaginomycotina.</title>
        <authorList>
            <person name="Kijpornyongpan T."/>
            <person name="Mondo S.J."/>
            <person name="Barry K."/>
            <person name="Sandor L."/>
            <person name="Lee J."/>
            <person name="Lipzen A."/>
            <person name="Pangilinan J."/>
            <person name="LaButti K."/>
            <person name="Hainaut M."/>
            <person name="Henrissat B."/>
            <person name="Grigoriev I.V."/>
            <person name="Spatafora J.W."/>
            <person name="Aime M.C."/>
        </authorList>
    </citation>
    <scope>NUCLEOTIDE SEQUENCE [LARGE SCALE GENOMIC DNA]</scope>
    <source>
        <strain evidence="2 3">MCA 3882</strain>
    </source>
</reference>
<feature type="compositionally biased region" description="Basic and acidic residues" evidence="1">
    <location>
        <begin position="405"/>
        <end position="414"/>
    </location>
</feature>
<feature type="compositionally biased region" description="Basic and acidic residues" evidence="1">
    <location>
        <begin position="1"/>
        <end position="13"/>
    </location>
</feature>
<feature type="compositionally biased region" description="Basic and acidic residues" evidence="1">
    <location>
        <begin position="281"/>
        <end position="302"/>
    </location>
</feature>
<feature type="compositionally biased region" description="Basic and acidic residues" evidence="1">
    <location>
        <begin position="127"/>
        <end position="148"/>
    </location>
</feature>
<dbReference type="RefSeq" id="XP_025352717.1">
    <property type="nucleotide sequence ID" value="XM_025499319.1"/>
</dbReference>
<feature type="region of interest" description="Disordered" evidence="1">
    <location>
        <begin position="769"/>
        <end position="907"/>
    </location>
</feature>
<proteinExistence type="predicted"/>
<feature type="region of interest" description="Disordered" evidence="1">
    <location>
        <begin position="647"/>
        <end position="695"/>
    </location>
</feature>
<feature type="region of interest" description="Disordered" evidence="1">
    <location>
        <begin position="1"/>
        <end position="414"/>
    </location>
</feature>
<dbReference type="STRING" id="1280837.A0A316VA89"/>
<feature type="compositionally biased region" description="Low complexity" evidence="1">
    <location>
        <begin position="774"/>
        <end position="804"/>
    </location>
</feature>
<feature type="compositionally biased region" description="Basic and acidic residues" evidence="1">
    <location>
        <begin position="156"/>
        <end position="172"/>
    </location>
</feature>
<evidence type="ECO:0000313" key="2">
    <source>
        <dbReference type="EMBL" id="PWN32415.1"/>
    </source>
</evidence>
<feature type="compositionally biased region" description="Low complexity" evidence="1">
    <location>
        <begin position="328"/>
        <end position="342"/>
    </location>
</feature>
<feature type="compositionally biased region" description="Polar residues" evidence="1">
    <location>
        <begin position="37"/>
        <end position="72"/>
    </location>
</feature>
<feature type="compositionally biased region" description="Basic and acidic residues" evidence="1">
    <location>
        <begin position="99"/>
        <end position="114"/>
    </location>
</feature>
<dbReference type="AlphaFoldDB" id="A0A316VA89"/>
<evidence type="ECO:0000256" key="1">
    <source>
        <dbReference type="SAM" id="MobiDB-lite"/>
    </source>
</evidence>
<protein>
    <submittedName>
        <fullName evidence="2">Uncharacterized protein</fullName>
    </submittedName>
</protein>
<name>A0A316VA89_9BASI</name>
<dbReference type="Proteomes" id="UP000245771">
    <property type="component" value="Unassembled WGS sequence"/>
</dbReference>
<dbReference type="InParanoid" id="A0A316VA89"/>
<dbReference type="OrthoDB" id="2530523at2759"/>
<dbReference type="EMBL" id="KZ819605">
    <property type="protein sequence ID" value="PWN32415.1"/>
    <property type="molecule type" value="Genomic_DNA"/>
</dbReference>
<feature type="compositionally biased region" description="Polar residues" evidence="1">
    <location>
        <begin position="986"/>
        <end position="996"/>
    </location>
</feature>